<feature type="compositionally biased region" description="Pro residues" evidence="1">
    <location>
        <begin position="77"/>
        <end position="86"/>
    </location>
</feature>
<sequence>MRRVPVWLVILLCIAVVAGVWIAGTQPYDFLTPPDGKTIALARSRATQELARPSDLFALPPVLPEAEPEEAPEPEEPPPPPPPPEIPLTDLPEPLPANFWANGSEFPAASFLNAGARLESESRPLAALTAYERVLDHTTASEEEIQAALRGLRLSRSKLAIPGESESSAPKVKLKIRTPSRWVNTTRKAARLAAETLAQASFRQLKFEAWITPDRRKADHLTLALERPEEAEPASADIPVSADVEELRNQMLSAAFRIVASSLALDSSLAPISQPPEGEPAEDSLSSRITRRAWSHFVPQATDAENP</sequence>
<dbReference type="EMBL" id="BAABRI010000020">
    <property type="protein sequence ID" value="GAA5484112.1"/>
    <property type="molecule type" value="Genomic_DNA"/>
</dbReference>
<evidence type="ECO:0000313" key="2">
    <source>
        <dbReference type="EMBL" id="GAA5484112.1"/>
    </source>
</evidence>
<gene>
    <name evidence="2" type="ORF">Hsar01_03352</name>
</gene>
<name>A0ABP9UTS1_9BACT</name>
<feature type="compositionally biased region" description="Acidic residues" evidence="1">
    <location>
        <begin position="66"/>
        <end position="76"/>
    </location>
</feature>
<keyword evidence="3" id="KW-1185">Reference proteome</keyword>
<dbReference type="RefSeq" id="WP_353568210.1">
    <property type="nucleotide sequence ID" value="NZ_BAABRI010000020.1"/>
</dbReference>
<organism evidence="2 3">
    <name type="scientific">Haloferula sargassicola</name>
    <dbReference type="NCBI Taxonomy" id="490096"/>
    <lineage>
        <taxon>Bacteria</taxon>
        <taxon>Pseudomonadati</taxon>
        <taxon>Verrucomicrobiota</taxon>
        <taxon>Verrucomicrobiia</taxon>
        <taxon>Verrucomicrobiales</taxon>
        <taxon>Verrucomicrobiaceae</taxon>
        <taxon>Haloferula</taxon>
    </lineage>
</organism>
<evidence type="ECO:0000313" key="3">
    <source>
        <dbReference type="Proteomes" id="UP001476282"/>
    </source>
</evidence>
<proteinExistence type="predicted"/>
<protein>
    <submittedName>
        <fullName evidence="2">Uncharacterized protein</fullName>
    </submittedName>
</protein>
<feature type="region of interest" description="Disordered" evidence="1">
    <location>
        <begin position="66"/>
        <end position="94"/>
    </location>
</feature>
<accession>A0ABP9UTS1</accession>
<dbReference type="Proteomes" id="UP001476282">
    <property type="component" value="Unassembled WGS sequence"/>
</dbReference>
<comment type="caution">
    <text evidence="2">The sequence shown here is derived from an EMBL/GenBank/DDBJ whole genome shotgun (WGS) entry which is preliminary data.</text>
</comment>
<evidence type="ECO:0000256" key="1">
    <source>
        <dbReference type="SAM" id="MobiDB-lite"/>
    </source>
</evidence>
<reference evidence="2 3" key="1">
    <citation type="submission" date="2024-02" db="EMBL/GenBank/DDBJ databases">
        <title>Haloferula sargassicola NBRC 104335.</title>
        <authorList>
            <person name="Ichikawa N."/>
            <person name="Katano-Makiyama Y."/>
            <person name="Hidaka K."/>
        </authorList>
    </citation>
    <scope>NUCLEOTIDE SEQUENCE [LARGE SCALE GENOMIC DNA]</scope>
    <source>
        <strain evidence="2 3">NBRC 104335</strain>
    </source>
</reference>